<gene>
    <name evidence="1" type="ORF">SDC9_100606</name>
</gene>
<proteinExistence type="predicted"/>
<sequence>MLSTAFASSATVPMPERIVRAASVSSASSLKALPGIVTAAERVVEVVSMEMVTCAFSPEASAVLASAIKDSIVVSKTDAFVVPPEVVPLTATAAVVVSSDVVTVTVGPASTLLLEPPPDDEPLDGFVLLTVTTSV</sequence>
<protein>
    <submittedName>
        <fullName evidence="1">Uncharacterized protein</fullName>
    </submittedName>
</protein>
<accession>A0A645ALN1</accession>
<organism evidence="1">
    <name type="scientific">bioreactor metagenome</name>
    <dbReference type="NCBI Taxonomy" id="1076179"/>
    <lineage>
        <taxon>unclassified sequences</taxon>
        <taxon>metagenomes</taxon>
        <taxon>ecological metagenomes</taxon>
    </lineage>
</organism>
<evidence type="ECO:0000313" key="1">
    <source>
        <dbReference type="EMBL" id="MPM53836.1"/>
    </source>
</evidence>
<reference evidence="1" key="1">
    <citation type="submission" date="2019-08" db="EMBL/GenBank/DDBJ databases">
        <authorList>
            <person name="Kucharzyk K."/>
            <person name="Murdoch R.W."/>
            <person name="Higgins S."/>
            <person name="Loffler F."/>
        </authorList>
    </citation>
    <scope>NUCLEOTIDE SEQUENCE</scope>
</reference>
<dbReference type="AlphaFoldDB" id="A0A645ALN1"/>
<dbReference type="EMBL" id="VSSQ01014524">
    <property type="protein sequence ID" value="MPM53836.1"/>
    <property type="molecule type" value="Genomic_DNA"/>
</dbReference>
<name>A0A645ALN1_9ZZZZ</name>
<comment type="caution">
    <text evidence="1">The sequence shown here is derived from an EMBL/GenBank/DDBJ whole genome shotgun (WGS) entry which is preliminary data.</text>
</comment>